<sequence length="92" mass="10717">MRVSGVIERFEELKKILRNWAIIRENEMEIIDPPFTITISKLERSITFKFEGRDVAILTDDSYTVESGFEGVVEEWLTALTSLGFKRYLLKS</sequence>
<dbReference type="HOGENOM" id="CLU_179742_0_0_2"/>
<gene>
    <name evidence="1" type="ordered locus">Arcpr_1816</name>
</gene>
<dbReference type="Proteomes" id="UP000001901">
    <property type="component" value="Chromosome"/>
</dbReference>
<keyword evidence="2" id="KW-1185">Reference proteome</keyword>
<evidence type="ECO:0000313" key="2">
    <source>
        <dbReference type="Proteomes" id="UP000001901"/>
    </source>
</evidence>
<dbReference type="PaxDb" id="572546-Arcpr_1816"/>
<evidence type="ECO:0000313" key="1">
    <source>
        <dbReference type="EMBL" id="ADB58860.1"/>
    </source>
</evidence>
<dbReference type="eggNOG" id="arCOG10229">
    <property type="taxonomic scope" value="Archaea"/>
</dbReference>
<dbReference type="RefSeq" id="WP_012941195.1">
    <property type="nucleotide sequence ID" value="NC_013741.1"/>
</dbReference>
<organism evidence="1 2">
    <name type="scientific">Archaeoglobus profundus (strain DSM 5631 / JCM 9629 / NBRC 100127 / Av18)</name>
    <dbReference type="NCBI Taxonomy" id="572546"/>
    <lineage>
        <taxon>Archaea</taxon>
        <taxon>Methanobacteriati</taxon>
        <taxon>Methanobacteriota</taxon>
        <taxon>Archaeoglobi</taxon>
        <taxon>Archaeoglobales</taxon>
        <taxon>Archaeoglobaceae</taxon>
        <taxon>Archaeoglobus</taxon>
    </lineage>
</organism>
<dbReference type="OrthoDB" id="385488at2157"/>
<protein>
    <submittedName>
        <fullName evidence="1">Uncharacterized protein</fullName>
    </submittedName>
</protein>
<dbReference type="EMBL" id="CP001857">
    <property type="protein sequence ID" value="ADB58860.1"/>
    <property type="molecule type" value="Genomic_DNA"/>
</dbReference>
<accession>D2RFG6</accession>
<dbReference type="GeneID" id="8740512"/>
<dbReference type="KEGG" id="apo:Arcpr_1816"/>
<reference evidence="1 2" key="1">
    <citation type="journal article" date="2010" name="Stand. Genomic Sci.">
        <title>Complete genome sequence of Archaeoglobus profundus type strain (AV18).</title>
        <authorList>
            <person name="von Jan M."/>
            <person name="Lapidus A."/>
            <person name="Del Rio T.G."/>
            <person name="Copeland A."/>
            <person name="Tice H."/>
            <person name="Cheng J.F."/>
            <person name="Lucas S."/>
            <person name="Chen F."/>
            <person name="Nolan M."/>
            <person name="Goodwin L."/>
            <person name="Han C."/>
            <person name="Pitluck S."/>
            <person name="Liolios K."/>
            <person name="Ivanova N."/>
            <person name="Mavromatis K."/>
            <person name="Ovchinnikova G."/>
            <person name="Chertkov O."/>
            <person name="Pati A."/>
            <person name="Chen A."/>
            <person name="Palaniappan K."/>
            <person name="Land M."/>
            <person name="Hauser L."/>
            <person name="Chang Y.J."/>
            <person name="Jeffries C.D."/>
            <person name="Saunders E."/>
            <person name="Brettin T."/>
            <person name="Detter J.C."/>
            <person name="Chain P."/>
            <person name="Eichinger K."/>
            <person name="Huber H."/>
            <person name="Spring S."/>
            <person name="Rohde M."/>
            <person name="Goker M."/>
            <person name="Wirth R."/>
            <person name="Woyke T."/>
            <person name="Bristow J."/>
            <person name="Eisen J.A."/>
            <person name="Markowitz V."/>
            <person name="Hugenholtz P."/>
            <person name="Kyrpides N.C."/>
            <person name="Klenk H.P."/>
        </authorList>
    </citation>
    <scope>NUCLEOTIDE SEQUENCE [LARGE SCALE GENOMIC DNA]</scope>
    <source>
        <strain evidence="2">DSM 5631 / JCM 9629 / NBRC 100127 / Av18</strain>
    </source>
</reference>
<proteinExistence type="predicted"/>
<dbReference type="STRING" id="572546.Arcpr_1816"/>
<name>D2RFG6_ARCPA</name>
<dbReference type="AlphaFoldDB" id="D2RFG6"/>